<dbReference type="PROSITE" id="PS00354">
    <property type="entry name" value="HMGI_Y"/>
    <property type="match status" value="1"/>
</dbReference>
<dbReference type="InterPro" id="IPR036397">
    <property type="entry name" value="RNaseH_sf"/>
</dbReference>
<reference evidence="11 12" key="1">
    <citation type="journal article" date="2013" name="PLoS Genet.">
        <title>Plant-symbiotic fungi as chemical engineers: Multi-genome analysis of the Clavicipitaceae reveals dynamics of alkaloid loci.</title>
        <authorList>
            <person name="Schardl C.L."/>
            <person name="Young C.A."/>
            <person name="Hesse U."/>
            <person name="Amyotte S.G."/>
            <person name="Andreeva K."/>
            <person name="Calie P.J."/>
            <person name="Fleetwood D.J."/>
            <person name="Haws D.C."/>
            <person name="Moore N."/>
            <person name="Oeser B."/>
            <person name="Panaccione D.G."/>
            <person name="Schweri K.K."/>
            <person name="Voisey C.R."/>
            <person name="Farman M.L."/>
            <person name="Jaromczyk J.W."/>
            <person name="Roe B.A."/>
            <person name="O'Sullivan D.M."/>
            <person name="Scott B."/>
            <person name="Tudzynski P."/>
            <person name="An Z."/>
            <person name="Arnaoudova E.G."/>
            <person name="Bullock C.T."/>
            <person name="Charlton N.D."/>
            <person name="Chen L."/>
            <person name="Cox M."/>
            <person name="Dinkins R.D."/>
            <person name="Florea S."/>
            <person name="Glenn A.E."/>
            <person name="Gordon A."/>
            <person name="Gueldener U."/>
            <person name="Harris D.R."/>
            <person name="Hollin W."/>
            <person name="Jaromczyk J."/>
            <person name="Johnson R.D."/>
            <person name="Khan A.K."/>
            <person name="Leistner E."/>
            <person name="Leuchtmann A."/>
            <person name="Li C."/>
            <person name="Liu J."/>
            <person name="Liu J."/>
            <person name="Liu M."/>
            <person name="Mace W."/>
            <person name="Machado C."/>
            <person name="Nagabhyru P."/>
            <person name="Pan J."/>
            <person name="Schmid J."/>
            <person name="Sugawara K."/>
            <person name="Steiner U."/>
            <person name="Takach J.E."/>
            <person name="Tanaka E."/>
            <person name="Webb J.S."/>
            <person name="Wilson E.V."/>
            <person name="Wiseman J.L."/>
            <person name="Yoshida R."/>
            <person name="Zeng Z."/>
        </authorList>
    </citation>
    <scope>NUCLEOTIDE SEQUENCE [LARGE SCALE GENOMIC DNA]</scope>
    <source>
        <strain evidence="11 12">20.1</strain>
    </source>
</reference>
<dbReference type="Pfam" id="PF07727">
    <property type="entry name" value="RVT_2"/>
    <property type="match status" value="1"/>
</dbReference>
<dbReference type="GO" id="GO:0003723">
    <property type="term" value="F:RNA binding"/>
    <property type="evidence" value="ECO:0007669"/>
    <property type="project" value="UniProtKB-KW"/>
</dbReference>
<dbReference type="eggNOG" id="KOG0017">
    <property type="taxonomic scope" value="Eukaryota"/>
</dbReference>
<keyword evidence="5" id="KW-0694">RNA-binding</keyword>
<keyword evidence="2" id="KW-0815">Transposition</keyword>
<dbReference type="GO" id="GO:0005634">
    <property type="term" value="C:nucleus"/>
    <property type="evidence" value="ECO:0007669"/>
    <property type="project" value="UniProtKB-SubCell"/>
</dbReference>
<protein>
    <submittedName>
        <fullName evidence="11">Conserved uncharacterized protein</fullName>
    </submittedName>
</protein>
<dbReference type="PROSITE" id="PS50994">
    <property type="entry name" value="INTEGRASE"/>
    <property type="match status" value="1"/>
</dbReference>
<evidence type="ECO:0000256" key="1">
    <source>
        <dbReference type="ARBA" id="ARBA00004123"/>
    </source>
</evidence>
<feature type="compositionally biased region" description="Polar residues" evidence="9">
    <location>
        <begin position="623"/>
        <end position="633"/>
    </location>
</feature>
<evidence type="ECO:0000256" key="9">
    <source>
        <dbReference type="SAM" id="MobiDB-lite"/>
    </source>
</evidence>
<feature type="region of interest" description="Disordered" evidence="9">
    <location>
        <begin position="497"/>
        <end position="518"/>
    </location>
</feature>
<dbReference type="EMBL" id="CAGA01000038">
    <property type="protein sequence ID" value="CCE32125.1"/>
    <property type="molecule type" value="Genomic_DNA"/>
</dbReference>
<accession>M1W8W8</accession>
<evidence type="ECO:0000256" key="4">
    <source>
        <dbReference type="ARBA" id="ARBA00022801"/>
    </source>
</evidence>
<feature type="domain" description="Integrase catalytic" evidence="10">
    <location>
        <begin position="242"/>
        <end position="412"/>
    </location>
</feature>
<evidence type="ECO:0000259" key="10">
    <source>
        <dbReference type="PROSITE" id="PS50994"/>
    </source>
</evidence>
<dbReference type="AlphaFoldDB" id="M1W8W8"/>
<evidence type="ECO:0000256" key="2">
    <source>
        <dbReference type="ARBA" id="ARBA00022578"/>
    </source>
</evidence>
<feature type="region of interest" description="Disordered" evidence="9">
    <location>
        <begin position="54"/>
        <end position="73"/>
    </location>
</feature>
<feature type="region of interest" description="Disordered" evidence="9">
    <location>
        <begin position="606"/>
        <end position="652"/>
    </location>
</feature>
<evidence type="ECO:0000256" key="7">
    <source>
        <dbReference type="ARBA" id="ARBA00048173"/>
    </source>
</evidence>
<dbReference type="GO" id="GO:0032196">
    <property type="term" value="P:transposition"/>
    <property type="evidence" value="ECO:0007669"/>
    <property type="project" value="UniProtKB-KW"/>
</dbReference>
<gene>
    <name evidence="11" type="ORF">CPUR_05984</name>
</gene>
<keyword evidence="3" id="KW-0479">Metal-binding</keyword>
<dbReference type="Gene3D" id="3.30.420.10">
    <property type="entry name" value="Ribonuclease H-like superfamily/Ribonuclease H"/>
    <property type="match status" value="1"/>
</dbReference>
<keyword evidence="4" id="KW-0378">Hydrolase</keyword>
<dbReference type="SUPFAM" id="SSF53098">
    <property type="entry name" value="Ribonuclease H-like"/>
    <property type="match status" value="1"/>
</dbReference>
<evidence type="ECO:0000256" key="3">
    <source>
        <dbReference type="ARBA" id="ARBA00022723"/>
    </source>
</evidence>
<dbReference type="STRING" id="1111077.M1W8W8"/>
<dbReference type="GO" id="GO:0046872">
    <property type="term" value="F:metal ion binding"/>
    <property type="evidence" value="ECO:0007669"/>
    <property type="project" value="UniProtKB-KW"/>
</dbReference>
<organism evidence="11 12">
    <name type="scientific">Claviceps purpurea (strain 20.1)</name>
    <name type="common">Ergot fungus</name>
    <name type="synonym">Sphacelia segetum</name>
    <dbReference type="NCBI Taxonomy" id="1111077"/>
    <lineage>
        <taxon>Eukaryota</taxon>
        <taxon>Fungi</taxon>
        <taxon>Dikarya</taxon>
        <taxon>Ascomycota</taxon>
        <taxon>Pezizomycotina</taxon>
        <taxon>Sordariomycetes</taxon>
        <taxon>Hypocreomycetidae</taxon>
        <taxon>Hypocreales</taxon>
        <taxon>Clavicipitaceae</taxon>
        <taxon>Claviceps</taxon>
    </lineage>
</organism>
<dbReference type="InterPro" id="IPR001584">
    <property type="entry name" value="Integrase_cat-core"/>
</dbReference>
<dbReference type="GO" id="GO:0003964">
    <property type="term" value="F:RNA-directed DNA polymerase activity"/>
    <property type="evidence" value="ECO:0007669"/>
    <property type="project" value="UniProtKB-EC"/>
</dbReference>
<dbReference type="InterPro" id="IPR000637">
    <property type="entry name" value="HMGI/Y_DNA-bd_CS"/>
</dbReference>
<dbReference type="InterPro" id="IPR012337">
    <property type="entry name" value="RNaseH-like_sf"/>
</dbReference>
<name>M1W8W8_CLAP2</name>
<dbReference type="InterPro" id="IPR039537">
    <property type="entry name" value="Retrotran_Ty1/copia-like"/>
</dbReference>
<evidence type="ECO:0000313" key="11">
    <source>
        <dbReference type="EMBL" id="CCE32125.1"/>
    </source>
</evidence>
<dbReference type="HOGENOM" id="CLU_352320_0_0_1"/>
<dbReference type="GO" id="GO:0006355">
    <property type="term" value="P:regulation of DNA-templated transcription"/>
    <property type="evidence" value="ECO:0007669"/>
    <property type="project" value="InterPro"/>
</dbReference>
<dbReference type="PANTHER" id="PTHR42648:SF18">
    <property type="entry name" value="RETROTRANSPOSON, UNCLASSIFIED-LIKE PROTEIN"/>
    <property type="match status" value="1"/>
</dbReference>
<comment type="subcellular location">
    <subcellularLocation>
        <location evidence="1">Nucleus</location>
    </subcellularLocation>
</comment>
<feature type="compositionally biased region" description="Basic and acidic residues" evidence="9">
    <location>
        <begin position="606"/>
        <end position="620"/>
    </location>
</feature>
<dbReference type="OrthoDB" id="3562068at2759"/>
<keyword evidence="12" id="KW-1185">Reference proteome</keyword>
<dbReference type="VEuPathDB" id="FungiDB:CPUR_05984"/>
<evidence type="ECO:0000313" key="12">
    <source>
        <dbReference type="Proteomes" id="UP000016801"/>
    </source>
</evidence>
<comment type="catalytic activity">
    <reaction evidence="7">
        <text>DNA(n) + a 2'-deoxyribonucleoside 5'-triphosphate = DNA(n+1) + diphosphate</text>
        <dbReference type="Rhea" id="RHEA:22508"/>
        <dbReference type="Rhea" id="RHEA-COMP:17339"/>
        <dbReference type="Rhea" id="RHEA-COMP:17340"/>
        <dbReference type="ChEBI" id="CHEBI:33019"/>
        <dbReference type="ChEBI" id="CHEBI:61560"/>
        <dbReference type="ChEBI" id="CHEBI:173112"/>
        <dbReference type="EC" id="2.7.7.49"/>
    </reaction>
</comment>
<dbReference type="GO" id="GO:0003887">
    <property type="term" value="F:DNA-directed DNA polymerase activity"/>
    <property type="evidence" value="ECO:0007669"/>
    <property type="project" value="UniProtKB-EC"/>
</dbReference>
<proteinExistence type="predicted"/>
<feature type="compositionally biased region" description="Low complexity" evidence="9">
    <location>
        <begin position="54"/>
        <end position="70"/>
    </location>
</feature>
<dbReference type="InterPro" id="IPR013103">
    <property type="entry name" value="RVT_2"/>
</dbReference>
<dbReference type="GO" id="GO:0015074">
    <property type="term" value="P:DNA integration"/>
    <property type="evidence" value="ECO:0007669"/>
    <property type="project" value="InterPro"/>
</dbReference>
<dbReference type="Proteomes" id="UP000016801">
    <property type="component" value="Unassembled WGS sequence"/>
</dbReference>
<evidence type="ECO:0000256" key="6">
    <source>
        <dbReference type="ARBA" id="ARBA00023242"/>
    </source>
</evidence>
<evidence type="ECO:0000256" key="8">
    <source>
        <dbReference type="ARBA" id="ARBA00049244"/>
    </source>
</evidence>
<dbReference type="PANTHER" id="PTHR42648">
    <property type="entry name" value="TRANSPOSASE, PUTATIVE-RELATED"/>
    <property type="match status" value="1"/>
</dbReference>
<keyword evidence="6" id="KW-0539">Nucleus</keyword>
<dbReference type="GO" id="GO:0016787">
    <property type="term" value="F:hydrolase activity"/>
    <property type="evidence" value="ECO:0007669"/>
    <property type="project" value="UniProtKB-KW"/>
</dbReference>
<comment type="catalytic activity">
    <reaction evidence="8">
        <text>DNA(n) + a 2'-deoxyribonucleoside 5'-triphosphate = DNA(n+1) + diphosphate</text>
        <dbReference type="Rhea" id="RHEA:22508"/>
        <dbReference type="Rhea" id="RHEA-COMP:17339"/>
        <dbReference type="Rhea" id="RHEA-COMP:17340"/>
        <dbReference type="ChEBI" id="CHEBI:33019"/>
        <dbReference type="ChEBI" id="CHEBI:61560"/>
        <dbReference type="ChEBI" id="CHEBI:173112"/>
        <dbReference type="EC" id="2.7.7.7"/>
    </reaction>
</comment>
<sequence>MGKERRALPILDRENHQDWLRRVKIAIDSKDVAIALHFTKHEYAWIEREGGAANATPTASTGAASAAAASDDPEMDDLQEIFDKLGRVSSVDDGIEGVNLISAKKLCKGGFRGTFDDKTISITNGRKTVLTAEQQHGLYFVKHISKKFDGKIMGNKCDSNSIRAMPANADLSDDDSDTDATKDKDVQRYLKYHRRFAHLRPDKIRNLHKVTTLQKKVKIPTDLDICDVCSITKVRNKIPKELSAWPKTILDLVQFDVAGPFPTTIRGNRWFLAIIDICSRREWLLPLALKSDAYQALKNWKVEVEKQTDKKIKRVRSDNAPELLKAANDWHIEDGVVAQSTTIASSHQNGPAERSIQTVEFDMRAMLEEAELPIEFWDEAAEADCYMRNHTTTGPMIDGERTCPLKAFTGETPSIDHIRKWGSKCFYYVDKKSVPAGERHDKLVNPGRVGVFMGYSEHTTKHFKVYSPERGCTIMSSRTIIKESTKGGSVDLRLRNCPAGPQGTRNVAPDRRPRGRPRKLMTEAVGESIDVEMIDSTAPAEAPIVEEPLAETQSLEEITANPPDVEPPLTAPTMETPTVALVEEAADDAQPTDAAHDTEVDLLHESQDSPGHHVEDRQEVQQDDNTTTVTGSEQPRYFTRATRKRAMSDTDEESIAKRVRAMIAHLLSNSTDVKTYLNLDHESAFPAEVIAGIQIPRSYREAINGKDAKFWRGAMATEMLNLHANGTFLEVVPPKGANLVSCKWVFTVKTNPDGTLERYKARLVARGFSQVHGKDYDQTFAPTVRMDTLRLFLAMVAA</sequence>
<comment type="caution">
    <text evidence="11">The sequence shown here is derived from an EMBL/GenBank/DDBJ whole genome shotgun (WGS) entry which is preliminary data.</text>
</comment>
<evidence type="ECO:0000256" key="5">
    <source>
        <dbReference type="ARBA" id="ARBA00022884"/>
    </source>
</evidence>